<evidence type="ECO:0000313" key="3">
    <source>
        <dbReference type="EMBL" id="CAB3248498.1"/>
    </source>
</evidence>
<accession>A0A8S0Z2K1</accession>
<sequence length="102" mass="10852">MDQLNNSVIREPAGGDVNTRETLRGAWGGGYGGARAWQVTSLSDGLSRSLSGAADGRGDASPIITRKYDKKRQNFRPSVSLTFQGVEIGRRPLGVMCDVLAG</sequence>
<reference evidence="4 5" key="1">
    <citation type="submission" date="2020-04" db="EMBL/GenBank/DDBJ databases">
        <authorList>
            <person name="Wallbank WR R."/>
            <person name="Pardo Diaz C."/>
            <person name="Kozak K."/>
            <person name="Martin S."/>
            <person name="Jiggins C."/>
            <person name="Moest M."/>
            <person name="Warren A I."/>
            <person name="Byers J.R.P. K."/>
            <person name="Montejo-Kovacevich G."/>
            <person name="Yen C E."/>
        </authorList>
    </citation>
    <scope>NUCLEOTIDE SEQUENCE [LARGE SCALE GENOMIC DNA]</scope>
</reference>
<keyword evidence="4" id="KW-1185">Reference proteome</keyword>
<protein>
    <submittedName>
        <fullName evidence="2">Uncharacterized protein</fullName>
    </submittedName>
</protein>
<dbReference type="Proteomes" id="UP000494256">
    <property type="component" value="Unassembled WGS sequence"/>
</dbReference>
<dbReference type="EMBL" id="CADEBD010000341">
    <property type="protein sequence ID" value="CAB3248498.1"/>
    <property type="molecule type" value="Genomic_DNA"/>
</dbReference>
<comment type="caution">
    <text evidence="2">The sequence shown here is derived from an EMBL/GenBank/DDBJ whole genome shotgun (WGS) entry which is preliminary data.</text>
</comment>
<evidence type="ECO:0000313" key="5">
    <source>
        <dbReference type="Proteomes" id="UP000494256"/>
    </source>
</evidence>
<evidence type="ECO:0000313" key="4">
    <source>
        <dbReference type="Proteomes" id="UP000494106"/>
    </source>
</evidence>
<proteinExistence type="predicted"/>
<name>A0A8S0Z2K1_ARCPL</name>
<evidence type="ECO:0000256" key="1">
    <source>
        <dbReference type="SAM" id="MobiDB-lite"/>
    </source>
</evidence>
<organism evidence="2 4">
    <name type="scientific">Arctia plantaginis</name>
    <name type="common">Wood tiger moth</name>
    <name type="synonym">Phalaena plantaginis</name>
    <dbReference type="NCBI Taxonomy" id="874455"/>
    <lineage>
        <taxon>Eukaryota</taxon>
        <taxon>Metazoa</taxon>
        <taxon>Ecdysozoa</taxon>
        <taxon>Arthropoda</taxon>
        <taxon>Hexapoda</taxon>
        <taxon>Insecta</taxon>
        <taxon>Pterygota</taxon>
        <taxon>Neoptera</taxon>
        <taxon>Endopterygota</taxon>
        <taxon>Lepidoptera</taxon>
        <taxon>Glossata</taxon>
        <taxon>Ditrysia</taxon>
        <taxon>Noctuoidea</taxon>
        <taxon>Erebidae</taxon>
        <taxon>Arctiinae</taxon>
        <taxon>Arctia</taxon>
    </lineage>
</organism>
<dbReference type="Proteomes" id="UP000494106">
    <property type="component" value="Unassembled WGS sequence"/>
</dbReference>
<dbReference type="AlphaFoldDB" id="A0A8S0Z2K1"/>
<dbReference type="OrthoDB" id="7477561at2759"/>
<feature type="region of interest" description="Disordered" evidence="1">
    <location>
        <begin position="1"/>
        <end position="21"/>
    </location>
</feature>
<dbReference type="EMBL" id="CADEBC010000208">
    <property type="protein sequence ID" value="CAB3226445.1"/>
    <property type="molecule type" value="Genomic_DNA"/>
</dbReference>
<gene>
    <name evidence="3" type="ORF">APLA_LOCUS12388</name>
    <name evidence="2" type="ORF">APLA_LOCUS2876</name>
</gene>
<evidence type="ECO:0000313" key="2">
    <source>
        <dbReference type="EMBL" id="CAB3226445.1"/>
    </source>
</evidence>